<evidence type="ECO:0000313" key="2">
    <source>
        <dbReference type="WBParaSite" id="RSKR_0001116900.1"/>
    </source>
</evidence>
<evidence type="ECO:0000313" key="1">
    <source>
        <dbReference type="Proteomes" id="UP000095286"/>
    </source>
</evidence>
<dbReference type="WBParaSite" id="RSKR_0001116900.1">
    <property type="protein sequence ID" value="RSKR_0001116900.1"/>
    <property type="gene ID" value="RSKR_0001116900"/>
</dbReference>
<name>A0AC35UG75_9BILA</name>
<accession>A0AC35UG75</accession>
<organism evidence="1 2">
    <name type="scientific">Rhabditophanes sp. KR3021</name>
    <dbReference type="NCBI Taxonomy" id="114890"/>
    <lineage>
        <taxon>Eukaryota</taxon>
        <taxon>Metazoa</taxon>
        <taxon>Ecdysozoa</taxon>
        <taxon>Nematoda</taxon>
        <taxon>Chromadorea</taxon>
        <taxon>Rhabditida</taxon>
        <taxon>Tylenchina</taxon>
        <taxon>Panagrolaimomorpha</taxon>
        <taxon>Strongyloidoidea</taxon>
        <taxon>Alloionematidae</taxon>
        <taxon>Rhabditophanes</taxon>
    </lineage>
</organism>
<dbReference type="Proteomes" id="UP000095286">
    <property type="component" value="Unplaced"/>
</dbReference>
<protein>
    <submittedName>
        <fullName evidence="2">C2H2-type domain-containing protein</fullName>
    </submittedName>
</protein>
<reference evidence="2" key="1">
    <citation type="submission" date="2016-11" db="UniProtKB">
        <authorList>
            <consortium name="WormBaseParasite"/>
        </authorList>
    </citation>
    <scope>IDENTIFICATION</scope>
    <source>
        <strain evidence="2">KR3021</strain>
    </source>
</reference>
<proteinExistence type="predicted"/>
<sequence>MKRVNLFSAENLAQSDHSKKMPIKYNCPTIQNEIQLMARFSTEFPGCFPLMEQLRSSLMPTFNHSYCIPVNNMQSLDALVQQDLDGTSSVTSCSKEETIQTSNEENINSFTTTSTPNSPQLMECVQVSKNMHAMSPATMKSNKRRVQCLKCLKTFCDKGALKIHNSAVHLKEMHKCTVNGCEMMFSSRRSRNRHSANPNPKLHTNNSIHPRSVMYLQAQNHYNGPLEHSDTSEVSPSSSSSISSMSSEQLLSATARDIFLSTSRKRKLLKKETLEGEPFPKQLLTPVPSSNLFSNLHSLLLAQHQQQNSNIFNLKHHEMTNNNSLIQQSQSIHSGNIVDLMCRLNFPGLTGSGNPF</sequence>